<gene>
    <name evidence="1" type="ORF">AMJ74_03790</name>
</gene>
<dbReference type="SUPFAM" id="SSF55729">
    <property type="entry name" value="Acyl-CoA N-acyltransferases (Nat)"/>
    <property type="match status" value="1"/>
</dbReference>
<dbReference type="Gene3D" id="3.40.630.30">
    <property type="match status" value="1"/>
</dbReference>
<evidence type="ECO:0000313" key="1">
    <source>
        <dbReference type="EMBL" id="KPL14227.1"/>
    </source>
</evidence>
<organism evidence="1 2">
    <name type="scientific">candidate division WOR_3 bacterium SM1_77</name>
    <dbReference type="NCBI Taxonomy" id="1703778"/>
    <lineage>
        <taxon>Bacteria</taxon>
        <taxon>Bacteria division WOR-3</taxon>
    </lineage>
</organism>
<evidence type="ECO:0000313" key="2">
    <source>
        <dbReference type="Proteomes" id="UP000050975"/>
    </source>
</evidence>
<dbReference type="Proteomes" id="UP000050975">
    <property type="component" value="Unassembled WGS sequence"/>
</dbReference>
<sequence>MYALDLKGAIKMVKPQIPVKYSVHEGPLSIDPIEDLTRDERYAKGDRAIVARVKQHQVAYLFAATTDTWVGEIEDWFNIPQGEVYLYDAYTVADYRGRRVYPFLICAAADYFKKRAYRFAMIFAAARNKDSIKGIERCGFRCYEVVDYRNFLGLKSWHYRVGERYVRARLGNEN</sequence>
<protein>
    <recommendedName>
        <fullName evidence="3">N-acetyltransferase domain-containing protein</fullName>
    </recommendedName>
</protein>
<dbReference type="EMBL" id="LJVE01000060">
    <property type="protein sequence ID" value="KPL14227.1"/>
    <property type="molecule type" value="Genomic_DNA"/>
</dbReference>
<dbReference type="AlphaFoldDB" id="A0A0S8JYC2"/>
<proteinExistence type="predicted"/>
<name>A0A0S8JYC2_UNCW3</name>
<evidence type="ECO:0008006" key="3">
    <source>
        <dbReference type="Google" id="ProtNLM"/>
    </source>
</evidence>
<comment type="caution">
    <text evidence="1">The sequence shown here is derived from an EMBL/GenBank/DDBJ whole genome shotgun (WGS) entry which is preliminary data.</text>
</comment>
<accession>A0A0S8JYC2</accession>
<reference evidence="1 2" key="1">
    <citation type="journal article" date="2015" name="Microbiome">
        <title>Genomic resolution of linkages in carbon, nitrogen, and sulfur cycling among widespread estuary sediment bacteria.</title>
        <authorList>
            <person name="Baker B.J."/>
            <person name="Lazar C.S."/>
            <person name="Teske A.P."/>
            <person name="Dick G.J."/>
        </authorList>
    </citation>
    <scope>NUCLEOTIDE SEQUENCE [LARGE SCALE GENOMIC DNA]</scope>
    <source>
        <strain evidence="1">SM1_77</strain>
    </source>
</reference>
<dbReference type="InterPro" id="IPR016181">
    <property type="entry name" value="Acyl_CoA_acyltransferase"/>
</dbReference>